<evidence type="ECO:0000313" key="3">
    <source>
        <dbReference type="EMBL" id="PIK53450.1"/>
    </source>
</evidence>
<dbReference type="OrthoDB" id="5985519at2759"/>
<dbReference type="FunFam" id="2.60.40.10:FF:000130">
    <property type="entry name" value="Hemicentin 1"/>
    <property type="match status" value="1"/>
</dbReference>
<proteinExistence type="predicted"/>
<dbReference type="AlphaFoldDB" id="A0A2G8KZW2"/>
<feature type="domain" description="Ig-like" evidence="2">
    <location>
        <begin position="80"/>
        <end position="163"/>
    </location>
</feature>
<dbReference type="InterPro" id="IPR013783">
    <property type="entry name" value="Ig-like_fold"/>
</dbReference>
<keyword evidence="1" id="KW-0393">Immunoglobulin domain</keyword>
<keyword evidence="4" id="KW-1185">Reference proteome</keyword>
<dbReference type="Gene3D" id="2.60.40.10">
    <property type="entry name" value="Immunoglobulins"/>
    <property type="match status" value="2"/>
</dbReference>
<feature type="domain" description="Ig-like" evidence="2">
    <location>
        <begin position="184"/>
        <end position="220"/>
    </location>
</feature>
<accession>A0A2G8KZW2</accession>
<dbReference type="SUPFAM" id="SSF48726">
    <property type="entry name" value="Immunoglobulin"/>
    <property type="match status" value="3"/>
</dbReference>
<evidence type="ECO:0000259" key="2">
    <source>
        <dbReference type="PROSITE" id="PS50835"/>
    </source>
</evidence>
<dbReference type="InterPro" id="IPR036179">
    <property type="entry name" value="Ig-like_dom_sf"/>
</dbReference>
<sequence length="220" mass="23937">MLNLCFEVGAYTTLFPEDPVTFNITDVRPSITQVTGPDYSCSELSFTSVTVSDHGLYECRANQRTVSKSRMFELVISAPPAITSSHPSDVTVLLGDPHTFICNATGYPAPDITWYKDGLEMMSSARVEMSPGVLHIIHTEGLDSGNYSCHASNSVGQVDSTVTEFFVQGLYFTKQPPAAVFLSKGDSMILNCSAAGSKFEIVIQWFKDSVKIKTPCVEPG</sequence>
<reference evidence="3 4" key="1">
    <citation type="journal article" date="2017" name="PLoS Biol.">
        <title>The sea cucumber genome provides insights into morphological evolution and visceral regeneration.</title>
        <authorList>
            <person name="Zhang X."/>
            <person name="Sun L."/>
            <person name="Yuan J."/>
            <person name="Sun Y."/>
            <person name="Gao Y."/>
            <person name="Zhang L."/>
            <person name="Li S."/>
            <person name="Dai H."/>
            <person name="Hamel J.F."/>
            <person name="Liu C."/>
            <person name="Yu Y."/>
            <person name="Liu S."/>
            <person name="Lin W."/>
            <person name="Guo K."/>
            <person name="Jin S."/>
            <person name="Xu P."/>
            <person name="Storey K.B."/>
            <person name="Huan P."/>
            <person name="Zhang T."/>
            <person name="Zhou Y."/>
            <person name="Zhang J."/>
            <person name="Lin C."/>
            <person name="Li X."/>
            <person name="Xing L."/>
            <person name="Huo D."/>
            <person name="Sun M."/>
            <person name="Wang L."/>
            <person name="Mercier A."/>
            <person name="Li F."/>
            <person name="Yang H."/>
            <person name="Xiang J."/>
        </authorList>
    </citation>
    <scope>NUCLEOTIDE SEQUENCE [LARGE SCALE GENOMIC DNA]</scope>
    <source>
        <strain evidence="3">Shaxun</strain>
        <tissue evidence="3">Muscle</tissue>
    </source>
</reference>
<dbReference type="SMART" id="SM00408">
    <property type="entry name" value="IGc2"/>
    <property type="match status" value="1"/>
</dbReference>
<dbReference type="Proteomes" id="UP000230750">
    <property type="component" value="Unassembled WGS sequence"/>
</dbReference>
<comment type="caution">
    <text evidence="3">The sequence shown here is derived from an EMBL/GenBank/DDBJ whole genome shotgun (WGS) entry which is preliminary data.</text>
</comment>
<dbReference type="InterPro" id="IPR007110">
    <property type="entry name" value="Ig-like_dom"/>
</dbReference>
<dbReference type="PROSITE" id="PS50835">
    <property type="entry name" value="IG_LIKE"/>
    <property type="match status" value="2"/>
</dbReference>
<dbReference type="InterPro" id="IPR003598">
    <property type="entry name" value="Ig_sub2"/>
</dbReference>
<gene>
    <name evidence="3" type="ORF">BSL78_09680</name>
</gene>
<dbReference type="STRING" id="307972.A0A2G8KZW2"/>
<dbReference type="PANTHER" id="PTHR10075">
    <property type="entry name" value="BASIGIN RELATED"/>
    <property type="match status" value="1"/>
</dbReference>
<organism evidence="3 4">
    <name type="scientific">Stichopus japonicus</name>
    <name type="common">Sea cucumber</name>
    <dbReference type="NCBI Taxonomy" id="307972"/>
    <lineage>
        <taxon>Eukaryota</taxon>
        <taxon>Metazoa</taxon>
        <taxon>Echinodermata</taxon>
        <taxon>Eleutherozoa</taxon>
        <taxon>Echinozoa</taxon>
        <taxon>Holothuroidea</taxon>
        <taxon>Aspidochirotacea</taxon>
        <taxon>Aspidochirotida</taxon>
        <taxon>Stichopodidae</taxon>
        <taxon>Apostichopus</taxon>
    </lineage>
</organism>
<dbReference type="SMART" id="SM00409">
    <property type="entry name" value="IG"/>
    <property type="match status" value="2"/>
</dbReference>
<evidence type="ECO:0000256" key="1">
    <source>
        <dbReference type="ARBA" id="ARBA00023319"/>
    </source>
</evidence>
<evidence type="ECO:0000313" key="4">
    <source>
        <dbReference type="Proteomes" id="UP000230750"/>
    </source>
</evidence>
<name>A0A2G8KZW2_STIJA</name>
<protein>
    <submittedName>
        <fullName evidence="3">Putative hemicentin-2</fullName>
    </submittedName>
</protein>
<dbReference type="PANTHER" id="PTHR10075:SF14">
    <property type="entry name" value="CELL ADHESION MOLECULE DSCAM2-RELATED"/>
    <property type="match status" value="1"/>
</dbReference>
<dbReference type="Pfam" id="PF13927">
    <property type="entry name" value="Ig_3"/>
    <property type="match status" value="1"/>
</dbReference>
<dbReference type="InterPro" id="IPR003599">
    <property type="entry name" value="Ig_sub"/>
</dbReference>
<dbReference type="EMBL" id="MRZV01000287">
    <property type="protein sequence ID" value="PIK53450.1"/>
    <property type="molecule type" value="Genomic_DNA"/>
</dbReference>